<evidence type="ECO:0000313" key="1">
    <source>
        <dbReference type="EMBL" id="AEB09972.1"/>
    </source>
</evidence>
<dbReference type="PANTHER" id="PTHR11669:SF8">
    <property type="entry name" value="DNA POLYMERASE III SUBUNIT DELTA"/>
    <property type="match status" value="1"/>
</dbReference>
<dbReference type="Gene3D" id="3.40.50.300">
    <property type="entry name" value="P-loop containing nucleotide triphosphate hydrolases"/>
    <property type="match status" value="1"/>
</dbReference>
<dbReference type="InterPro" id="IPR027417">
    <property type="entry name" value="P-loop_NTPase"/>
</dbReference>
<dbReference type="STRING" id="880072.Desac_2143"/>
<dbReference type="SUPFAM" id="SSF52540">
    <property type="entry name" value="P-loop containing nucleoside triphosphate hydrolases"/>
    <property type="match status" value="1"/>
</dbReference>
<dbReference type="EMBL" id="CP002629">
    <property type="protein sequence ID" value="AEB09972.1"/>
    <property type="molecule type" value="Genomic_DNA"/>
</dbReference>
<dbReference type="Pfam" id="PF13177">
    <property type="entry name" value="DNA_pol3_delta2"/>
    <property type="match status" value="1"/>
</dbReference>
<dbReference type="OrthoDB" id="9810148at2"/>
<accession>F2NDA6</accession>
<dbReference type="KEGG" id="dao:Desac_2143"/>
<dbReference type="HOGENOM" id="CLU_006229_4_0_7"/>
<reference evidence="2" key="2">
    <citation type="submission" date="2011-03" db="EMBL/GenBank/DDBJ databases">
        <title>The complete genome of Desulfobacca acetoxidans DSM 11109.</title>
        <authorList>
            <consortium name="US DOE Joint Genome Institute (JGI-PGF)"/>
            <person name="Lucas S."/>
            <person name="Copeland A."/>
            <person name="Lapidus A."/>
            <person name="Bruce D."/>
            <person name="Goodwin L."/>
            <person name="Pitluck S."/>
            <person name="Peters L."/>
            <person name="Kyrpides N."/>
            <person name="Mavromatis K."/>
            <person name="Ivanova N."/>
            <person name="Ovchinnikova G."/>
            <person name="Teshima H."/>
            <person name="Detter J.C."/>
            <person name="Han C."/>
            <person name="Land M."/>
            <person name="Hauser L."/>
            <person name="Markowitz V."/>
            <person name="Cheng J.-F."/>
            <person name="Hugenholtz P."/>
            <person name="Woyke T."/>
            <person name="Wu D."/>
            <person name="Spring S."/>
            <person name="Schueler E."/>
            <person name="Brambilla E."/>
            <person name="Klenk H.-P."/>
            <person name="Eisen J.A."/>
        </authorList>
    </citation>
    <scope>NUCLEOTIDE SEQUENCE [LARGE SCALE GENOMIC DNA]</scope>
    <source>
        <strain evidence="2">ATCC 700848 / DSM 11109 / ASRB2</strain>
    </source>
</reference>
<dbReference type="InterPro" id="IPR004622">
    <property type="entry name" value="DNA_pol_HolB"/>
</dbReference>
<dbReference type="AlphaFoldDB" id="F2NDA6"/>
<proteinExistence type="predicted"/>
<dbReference type="NCBIfam" id="TIGR00678">
    <property type="entry name" value="holB"/>
    <property type="match status" value="1"/>
</dbReference>
<dbReference type="GO" id="GO:0008408">
    <property type="term" value="F:3'-5' exonuclease activity"/>
    <property type="evidence" value="ECO:0007669"/>
    <property type="project" value="InterPro"/>
</dbReference>
<gene>
    <name evidence="1" type="ordered locus">Desac_2143</name>
</gene>
<evidence type="ECO:0000313" key="2">
    <source>
        <dbReference type="Proteomes" id="UP000000483"/>
    </source>
</evidence>
<name>F2NDA6_DESAR</name>
<dbReference type="eggNOG" id="COG2812">
    <property type="taxonomic scope" value="Bacteria"/>
</dbReference>
<dbReference type="RefSeq" id="WP_013707081.1">
    <property type="nucleotide sequence ID" value="NC_015388.1"/>
</dbReference>
<dbReference type="Proteomes" id="UP000000483">
    <property type="component" value="Chromosome"/>
</dbReference>
<dbReference type="GO" id="GO:0003887">
    <property type="term" value="F:DNA-directed DNA polymerase activity"/>
    <property type="evidence" value="ECO:0007669"/>
    <property type="project" value="InterPro"/>
</dbReference>
<reference evidence="1 2" key="1">
    <citation type="journal article" date="2011" name="Stand. Genomic Sci.">
        <title>Complete genome sequence of the acetate-degrading sulfate reducer Desulfobacca acetoxidans type strain (ASRB2).</title>
        <authorList>
            <person name="Goker M."/>
            <person name="Teshima H."/>
            <person name="Lapidus A."/>
            <person name="Nolan M."/>
            <person name="Lucas S."/>
            <person name="Hammon N."/>
            <person name="Deshpande S."/>
            <person name="Cheng J.F."/>
            <person name="Tapia R."/>
            <person name="Han C."/>
            <person name="Goodwin L."/>
            <person name="Pitluck S."/>
            <person name="Huntemann M."/>
            <person name="Liolios K."/>
            <person name="Ivanova N."/>
            <person name="Pagani I."/>
            <person name="Mavromatis K."/>
            <person name="Ovchinikova G."/>
            <person name="Pati A."/>
            <person name="Chen A."/>
            <person name="Palaniappan K."/>
            <person name="Land M."/>
            <person name="Hauser L."/>
            <person name="Brambilla E.M."/>
            <person name="Rohde M."/>
            <person name="Spring S."/>
            <person name="Detter J.C."/>
            <person name="Woyke T."/>
            <person name="Bristow J."/>
            <person name="Eisen J.A."/>
            <person name="Markowitz V."/>
            <person name="Hugenholtz P."/>
            <person name="Kyrpides N.C."/>
            <person name="Klenk H.P."/>
        </authorList>
    </citation>
    <scope>NUCLEOTIDE SEQUENCE [LARGE SCALE GENOMIC DNA]</scope>
    <source>
        <strain evidence="2">ATCC 700848 / DSM 11109 / ASRB2</strain>
    </source>
</reference>
<dbReference type="GO" id="GO:0006261">
    <property type="term" value="P:DNA-templated DNA replication"/>
    <property type="evidence" value="ECO:0007669"/>
    <property type="project" value="TreeGrafter"/>
</dbReference>
<dbReference type="PANTHER" id="PTHR11669">
    <property type="entry name" value="REPLICATION FACTOR C / DNA POLYMERASE III GAMMA-TAU SUBUNIT"/>
    <property type="match status" value="1"/>
</dbReference>
<dbReference type="InterPro" id="IPR050238">
    <property type="entry name" value="DNA_Rep/Repair_Clamp_Loader"/>
</dbReference>
<protein>
    <submittedName>
        <fullName evidence="1">DNA polymerase III, delta prime subunit</fullName>
    </submittedName>
</protein>
<keyword evidence="2" id="KW-1185">Reference proteome</keyword>
<organism evidence="1 2">
    <name type="scientific">Desulfobacca acetoxidans (strain ATCC 700848 / DSM 11109 / ASRB2)</name>
    <dbReference type="NCBI Taxonomy" id="880072"/>
    <lineage>
        <taxon>Bacteria</taxon>
        <taxon>Pseudomonadati</taxon>
        <taxon>Thermodesulfobacteriota</taxon>
        <taxon>Desulfobaccia</taxon>
        <taxon>Desulfobaccales</taxon>
        <taxon>Desulfobaccaceae</taxon>
        <taxon>Desulfobacca</taxon>
    </lineage>
</organism>
<sequence length="338" mass="37471">MLFRDILGQNRVIGFLRQGLATGAMPHALLFLGAEGVGKSSTAQALAQALNCEQRQTDQDACGHCRSCRMFTAGGHPDFLQIKPSGEGGQPQIKIEQIRELRRQLGYPPLAGNWRVVLLKPAETLNEAAANALLKTLEEPPAGNVLILTAIGERDLLPTIVSRCRRLTFGAIPQSILIQELKRRKGLSPEQAALAAAMHYGSLGLALQEDFQQLLDQRNQTVKELEQLEHGSVGEVLQWATQKSKKDAGLDKFIILGRLWYRDLLALKCHARPEQLLNWDRSADLADQQRSLTTEAILTRLDVLSRLPQQLRANLNIELCLNTFTLRWRSPDVVAVSG</sequence>